<reference evidence="4 5" key="1">
    <citation type="submission" date="2018-06" db="EMBL/GenBank/DDBJ databases">
        <title>WGS assembly of Brassica rapa FPsc.</title>
        <authorList>
            <person name="Bowman J."/>
            <person name="Kohchi T."/>
            <person name="Yamato K."/>
            <person name="Jenkins J."/>
            <person name="Shu S."/>
            <person name="Ishizaki K."/>
            <person name="Yamaoka S."/>
            <person name="Nishihama R."/>
            <person name="Nakamura Y."/>
            <person name="Berger F."/>
            <person name="Adam C."/>
            <person name="Aki S."/>
            <person name="Althoff F."/>
            <person name="Araki T."/>
            <person name="Arteaga-Vazquez M."/>
            <person name="Balasubrmanian S."/>
            <person name="Bauer D."/>
            <person name="Boehm C."/>
            <person name="Briginshaw L."/>
            <person name="Caballero-Perez J."/>
            <person name="Catarino B."/>
            <person name="Chen F."/>
            <person name="Chiyoda S."/>
            <person name="Chovatia M."/>
            <person name="Davies K."/>
            <person name="Delmans M."/>
            <person name="Demura T."/>
            <person name="Dierschke T."/>
            <person name="Dolan L."/>
            <person name="Dorantes-Acosta A."/>
            <person name="Eklund D."/>
            <person name="Florent S."/>
            <person name="Flores-Sandoval E."/>
            <person name="Fujiyama A."/>
            <person name="Fukuzawa H."/>
            <person name="Galik B."/>
            <person name="Grimanelli D."/>
            <person name="Grimwood J."/>
            <person name="Grossniklaus U."/>
            <person name="Hamada T."/>
            <person name="Haseloff J."/>
            <person name="Hetherington A."/>
            <person name="Higo A."/>
            <person name="Hirakawa Y."/>
            <person name="Hundley H."/>
            <person name="Ikeda Y."/>
            <person name="Inoue K."/>
            <person name="Inoue S."/>
            <person name="Ishida S."/>
            <person name="Jia Q."/>
            <person name="Kakita M."/>
            <person name="Kanazawa T."/>
            <person name="Kawai Y."/>
            <person name="Kawashima T."/>
            <person name="Kennedy M."/>
            <person name="Kinose K."/>
            <person name="Kinoshita T."/>
            <person name="Kohara Y."/>
            <person name="Koide E."/>
            <person name="Komatsu K."/>
            <person name="Kopischke S."/>
            <person name="Kubo M."/>
            <person name="Kyozuka J."/>
            <person name="Lagercrantz U."/>
            <person name="Lin S."/>
            <person name="Lindquist E."/>
            <person name="Lipzen A."/>
            <person name="Lu C."/>
            <person name="Luna E."/>
            <person name="Martienssen R."/>
            <person name="Minamino N."/>
            <person name="Mizutani M."/>
            <person name="Mizutani M."/>
            <person name="Mochizuki N."/>
            <person name="Monte I."/>
            <person name="Mosher R."/>
            <person name="Nagasaki H."/>
            <person name="Nakagami H."/>
            <person name="Naramoto S."/>
            <person name="Nishitani K."/>
            <person name="Ohtani M."/>
            <person name="Okamoto T."/>
            <person name="Okumura M."/>
            <person name="Phillips J."/>
            <person name="Pollak B."/>
            <person name="Reinders A."/>
            <person name="Roevekamp M."/>
            <person name="Sano R."/>
            <person name="Sawa S."/>
            <person name="Schmid M."/>
            <person name="Shirakawa M."/>
            <person name="Solano R."/>
            <person name="Spunde A."/>
            <person name="Suetsugu N."/>
            <person name="Sugano S."/>
            <person name="Sugiyama A."/>
            <person name="Sun R."/>
            <person name="Suzuki Y."/>
            <person name="Takenaka M."/>
            <person name="Takezawa D."/>
            <person name="Tomogane H."/>
            <person name="Tsuzuki M."/>
            <person name="Ueda T."/>
            <person name="Umeda M."/>
            <person name="Ward J."/>
            <person name="Watanabe Y."/>
            <person name="Yazaki K."/>
            <person name="Yokoyama R."/>
            <person name="Yoshitake Y."/>
            <person name="Yotsui I."/>
            <person name="Zachgo S."/>
            <person name="Schmutz J."/>
        </authorList>
    </citation>
    <scope>NUCLEOTIDE SEQUENCE [LARGE SCALE GENOMIC DNA]</scope>
    <source>
        <strain evidence="5">cv. B-3</strain>
    </source>
</reference>
<dbReference type="PANTHER" id="PTHR31207">
    <property type="entry name" value="ECA1 GAMETOGENESIS FAMILY PROTEIN (DUF784)-RELATED-RELATED"/>
    <property type="match status" value="1"/>
</dbReference>
<dbReference type="OrthoDB" id="1603029at2759"/>
<gene>
    <name evidence="4" type="ORF">BRARA_E02886</name>
</gene>
<feature type="signal peptide" evidence="2">
    <location>
        <begin position="1"/>
        <end position="24"/>
    </location>
</feature>
<evidence type="ECO:0000313" key="4">
    <source>
        <dbReference type="EMBL" id="RID63924.1"/>
    </source>
</evidence>
<dbReference type="InterPro" id="IPR040220">
    <property type="entry name" value="DD11"/>
</dbReference>
<keyword evidence="1 2" id="KW-0732">Signal</keyword>
<dbReference type="AlphaFoldDB" id="A0A397ZHX1"/>
<evidence type="ECO:0000256" key="2">
    <source>
        <dbReference type="SAM" id="SignalP"/>
    </source>
</evidence>
<dbReference type="PANTHER" id="PTHR31207:SF27">
    <property type="entry name" value="PROLAMIN-LIKE DOMAIN-CONTAINING PROTEIN"/>
    <property type="match status" value="1"/>
</dbReference>
<proteinExistence type="predicted"/>
<dbReference type="KEGG" id="brp:103870399"/>
<organism evidence="4 5">
    <name type="scientific">Brassica campestris</name>
    <name type="common">Field mustard</name>
    <dbReference type="NCBI Taxonomy" id="3711"/>
    <lineage>
        <taxon>Eukaryota</taxon>
        <taxon>Viridiplantae</taxon>
        <taxon>Streptophyta</taxon>
        <taxon>Embryophyta</taxon>
        <taxon>Tracheophyta</taxon>
        <taxon>Spermatophyta</taxon>
        <taxon>Magnoliopsida</taxon>
        <taxon>eudicotyledons</taxon>
        <taxon>Gunneridae</taxon>
        <taxon>Pentapetalae</taxon>
        <taxon>rosids</taxon>
        <taxon>malvids</taxon>
        <taxon>Brassicales</taxon>
        <taxon>Brassicaceae</taxon>
        <taxon>Brassiceae</taxon>
        <taxon>Brassica</taxon>
    </lineage>
</organism>
<dbReference type="Proteomes" id="UP000264353">
    <property type="component" value="Chromosome A5"/>
</dbReference>
<protein>
    <recommendedName>
        <fullName evidence="3">Prolamin-like domain-containing protein</fullName>
    </recommendedName>
</protein>
<evidence type="ECO:0000256" key="1">
    <source>
        <dbReference type="ARBA" id="ARBA00022729"/>
    </source>
</evidence>
<feature type="chain" id="PRO_5017407405" description="Prolamin-like domain-containing protein" evidence="2">
    <location>
        <begin position="25"/>
        <end position="165"/>
    </location>
</feature>
<sequence length="165" mass="18714">MAKSIYIAMFVFIAVFFMLHSTSSQEIDQYSQEVPEDVKISPTSDFDIYVKSPDESSFEEADSPAMEYEMKFGHHYTDKQFGFLEVCAQKLNSSHCGDALFTNMVGEGKPVLLAECCGELLRIGKDCYLGTVQVILSRYEYRNIASKAIPKSKQTWNDCVRLTEN</sequence>
<name>A0A397ZHX1_BRACM</name>
<accession>A0A397ZHX1</accession>
<evidence type="ECO:0000313" key="5">
    <source>
        <dbReference type="Proteomes" id="UP000264353"/>
    </source>
</evidence>
<dbReference type="Pfam" id="PF05617">
    <property type="entry name" value="Prolamin_like"/>
    <property type="match status" value="1"/>
</dbReference>
<dbReference type="InterPro" id="IPR008502">
    <property type="entry name" value="Prolamin-like"/>
</dbReference>
<dbReference type="EMBL" id="CM010632">
    <property type="protein sequence ID" value="RID63924.1"/>
    <property type="molecule type" value="Genomic_DNA"/>
</dbReference>
<feature type="domain" description="Prolamin-like" evidence="3">
    <location>
        <begin position="87"/>
        <end position="160"/>
    </location>
</feature>
<evidence type="ECO:0000259" key="3">
    <source>
        <dbReference type="Pfam" id="PF05617"/>
    </source>
</evidence>